<evidence type="ECO:0000259" key="3">
    <source>
        <dbReference type="Pfam" id="PF08719"/>
    </source>
</evidence>
<protein>
    <submittedName>
        <fullName evidence="4">NADAR family protein</fullName>
    </submittedName>
</protein>
<dbReference type="RefSeq" id="WP_248589940.1">
    <property type="nucleotide sequence ID" value="NZ_BAABEB010000002.1"/>
</dbReference>
<evidence type="ECO:0000256" key="1">
    <source>
        <dbReference type="ARBA" id="ARBA00000022"/>
    </source>
</evidence>
<evidence type="ECO:0000256" key="2">
    <source>
        <dbReference type="ARBA" id="ARBA00000751"/>
    </source>
</evidence>
<dbReference type="EMBL" id="CP051627">
    <property type="protein sequence ID" value="UPT21461.1"/>
    <property type="molecule type" value="Genomic_DNA"/>
</dbReference>
<keyword evidence="5" id="KW-1185">Reference proteome</keyword>
<organism evidence="4 5">
    <name type="scientific">Thermobifida alba</name>
    <name type="common">Thermomonospora alba</name>
    <dbReference type="NCBI Taxonomy" id="53522"/>
    <lineage>
        <taxon>Bacteria</taxon>
        <taxon>Bacillati</taxon>
        <taxon>Actinomycetota</taxon>
        <taxon>Actinomycetes</taxon>
        <taxon>Streptosporangiales</taxon>
        <taxon>Nocardiopsidaceae</taxon>
        <taxon>Thermobifida</taxon>
    </lineage>
</organism>
<evidence type="ECO:0000313" key="5">
    <source>
        <dbReference type="Proteomes" id="UP000832041"/>
    </source>
</evidence>
<dbReference type="CDD" id="cd15457">
    <property type="entry name" value="NADAR"/>
    <property type="match status" value="1"/>
</dbReference>
<name>A0ABY4L1A6_THEAE</name>
<feature type="domain" description="NADAR" evidence="3">
    <location>
        <begin position="24"/>
        <end position="182"/>
    </location>
</feature>
<evidence type="ECO:0000313" key="4">
    <source>
        <dbReference type="EMBL" id="UPT21461.1"/>
    </source>
</evidence>
<dbReference type="Proteomes" id="UP000832041">
    <property type="component" value="Chromosome"/>
</dbReference>
<dbReference type="InterPro" id="IPR012816">
    <property type="entry name" value="NADAR"/>
</dbReference>
<dbReference type="InterPro" id="IPR037238">
    <property type="entry name" value="YbiA-like_sf"/>
</dbReference>
<accession>A0ABY4L1A6</accession>
<sequence>MHARDVAAVARAQEAGERLRFLFFWGHRPPRGGGVGPGCLSQWWEAPFTVAGQAYRTAEHFMMAEKARLFGDERTRREVLDAPHPGAAKKLGRQVRGFDEATWAEHRYGIVVRGNLAKFTQHPDLGAFLRGTGDRVLVEASPVDRIWGIGLAADDERAATAAHWRGLNLLGFALMDVREELHTSDFSAADTGRR</sequence>
<reference evidence="4 5" key="1">
    <citation type="submission" date="2020-04" db="EMBL/GenBank/DDBJ databases">
        <title>Thermobifida alba genome sequencing and assembly.</title>
        <authorList>
            <person name="Luzics S."/>
            <person name="Horvath B."/>
            <person name="Nagy I."/>
            <person name="Toth A."/>
            <person name="Nagy I."/>
            <person name="Kukolya J."/>
        </authorList>
    </citation>
    <scope>NUCLEOTIDE SEQUENCE [LARGE SCALE GENOMIC DNA]</scope>
    <source>
        <strain evidence="4 5">DSM 43795</strain>
    </source>
</reference>
<comment type="catalytic activity">
    <reaction evidence="1">
        <text>5-amino-6-(5-phospho-D-ribosylamino)uracil + H2O = 5,6-diaminouracil + D-ribose 5-phosphate</text>
        <dbReference type="Rhea" id="RHEA:55020"/>
        <dbReference type="ChEBI" id="CHEBI:15377"/>
        <dbReference type="ChEBI" id="CHEBI:46252"/>
        <dbReference type="ChEBI" id="CHEBI:58453"/>
        <dbReference type="ChEBI" id="CHEBI:78346"/>
    </reaction>
</comment>
<comment type="catalytic activity">
    <reaction evidence="2">
        <text>2,5-diamino-6-hydroxy-4-(5-phosphoribosylamino)-pyrimidine + H2O = 2,5,6-triamino-4-hydroxypyrimidine + D-ribose 5-phosphate</text>
        <dbReference type="Rhea" id="RHEA:23436"/>
        <dbReference type="ChEBI" id="CHEBI:15377"/>
        <dbReference type="ChEBI" id="CHEBI:58614"/>
        <dbReference type="ChEBI" id="CHEBI:78346"/>
        <dbReference type="ChEBI" id="CHEBI:137796"/>
    </reaction>
</comment>
<gene>
    <name evidence="4" type="ORF">FOF52_11315</name>
</gene>
<dbReference type="NCBIfam" id="TIGR02464">
    <property type="entry name" value="ribofla_fusion"/>
    <property type="match status" value="1"/>
</dbReference>
<proteinExistence type="predicted"/>
<dbReference type="Gene3D" id="1.10.357.40">
    <property type="entry name" value="YbiA-like"/>
    <property type="match status" value="1"/>
</dbReference>
<dbReference type="SUPFAM" id="SSF143990">
    <property type="entry name" value="YbiA-like"/>
    <property type="match status" value="1"/>
</dbReference>
<dbReference type="Pfam" id="PF08719">
    <property type="entry name" value="NADAR"/>
    <property type="match status" value="1"/>
</dbReference>